<gene>
    <name evidence="9" type="ORF">AOZ06_45750</name>
</gene>
<dbReference type="GO" id="GO:0006654">
    <property type="term" value="P:phosphatidic acid biosynthetic process"/>
    <property type="evidence" value="ECO:0007669"/>
    <property type="project" value="TreeGrafter"/>
</dbReference>
<dbReference type="Proteomes" id="UP000063699">
    <property type="component" value="Chromosome"/>
</dbReference>
<dbReference type="STRING" id="860235.AOZ06_45750"/>
<dbReference type="KEGG" id="kphy:AOZ06_45750"/>
<feature type="domain" description="Phospholipid/glycerol acyltransferase" evidence="8">
    <location>
        <begin position="95"/>
        <end position="207"/>
    </location>
</feature>
<keyword evidence="7" id="KW-1133">Transmembrane helix</keyword>
<feature type="region of interest" description="Disordered" evidence="6">
    <location>
        <begin position="1"/>
        <end position="23"/>
    </location>
</feature>
<evidence type="ECO:0000256" key="3">
    <source>
        <dbReference type="ARBA" id="ARBA00022679"/>
    </source>
</evidence>
<protein>
    <submittedName>
        <fullName evidence="9">Acyl-phosphate glycerol 3-phosphate acyltransferase</fullName>
    </submittedName>
</protein>
<keyword evidence="7" id="KW-0472">Membrane</keyword>
<dbReference type="AlphaFoldDB" id="A0A0N7F544"/>
<keyword evidence="7" id="KW-0812">Transmembrane</keyword>
<organism evidence="9 10">
    <name type="scientific">Kibdelosporangium phytohabitans</name>
    <dbReference type="NCBI Taxonomy" id="860235"/>
    <lineage>
        <taxon>Bacteria</taxon>
        <taxon>Bacillati</taxon>
        <taxon>Actinomycetota</taxon>
        <taxon>Actinomycetes</taxon>
        <taxon>Pseudonocardiales</taxon>
        <taxon>Pseudonocardiaceae</taxon>
        <taxon>Kibdelosporangium</taxon>
    </lineage>
</organism>
<proteinExistence type="predicted"/>
<evidence type="ECO:0000259" key="8">
    <source>
        <dbReference type="SMART" id="SM00563"/>
    </source>
</evidence>
<dbReference type="PANTHER" id="PTHR10434:SF64">
    <property type="entry name" value="1-ACYL-SN-GLYCEROL-3-PHOSPHATE ACYLTRANSFERASE-RELATED"/>
    <property type="match status" value="1"/>
</dbReference>
<evidence type="ECO:0000256" key="4">
    <source>
        <dbReference type="ARBA" id="ARBA00023098"/>
    </source>
</evidence>
<dbReference type="Pfam" id="PF01553">
    <property type="entry name" value="Acyltransferase"/>
    <property type="match status" value="1"/>
</dbReference>
<evidence type="ECO:0000256" key="7">
    <source>
        <dbReference type="SAM" id="Phobius"/>
    </source>
</evidence>
<dbReference type="GO" id="GO:0003841">
    <property type="term" value="F:1-acylglycerol-3-phosphate O-acyltransferase activity"/>
    <property type="evidence" value="ECO:0007669"/>
    <property type="project" value="TreeGrafter"/>
</dbReference>
<evidence type="ECO:0000256" key="5">
    <source>
        <dbReference type="ARBA" id="ARBA00023315"/>
    </source>
</evidence>
<evidence type="ECO:0000313" key="10">
    <source>
        <dbReference type="Proteomes" id="UP000063699"/>
    </source>
</evidence>
<comment type="pathway">
    <text evidence="1">Lipid metabolism.</text>
</comment>
<dbReference type="CDD" id="cd07989">
    <property type="entry name" value="LPLAT_AGPAT-like"/>
    <property type="match status" value="1"/>
</dbReference>
<dbReference type="EMBL" id="CP012752">
    <property type="protein sequence ID" value="ALG13199.1"/>
    <property type="molecule type" value="Genomic_DNA"/>
</dbReference>
<evidence type="ECO:0000256" key="2">
    <source>
        <dbReference type="ARBA" id="ARBA00022516"/>
    </source>
</evidence>
<dbReference type="RefSeq" id="WP_054295088.1">
    <property type="nucleotide sequence ID" value="NZ_CP012752.1"/>
</dbReference>
<feature type="transmembrane region" description="Helical" evidence="7">
    <location>
        <begin position="30"/>
        <end position="53"/>
    </location>
</feature>
<dbReference type="PANTHER" id="PTHR10434">
    <property type="entry name" value="1-ACYL-SN-GLYCEROL-3-PHOSPHATE ACYLTRANSFERASE"/>
    <property type="match status" value="1"/>
</dbReference>
<dbReference type="OrthoDB" id="5184723at2"/>
<keyword evidence="4" id="KW-0443">Lipid metabolism</keyword>
<accession>A0A0N7F544</accession>
<dbReference type="SUPFAM" id="SSF69593">
    <property type="entry name" value="Glycerol-3-phosphate (1)-acyltransferase"/>
    <property type="match status" value="1"/>
</dbReference>
<keyword evidence="3 9" id="KW-0808">Transferase</keyword>
<evidence type="ECO:0000256" key="1">
    <source>
        <dbReference type="ARBA" id="ARBA00005189"/>
    </source>
</evidence>
<sequence>MRGHLWQPESPCGSSCMAGRTPTVSGPHRVWRLVTAVVILLTGPFVAIMMPMLSKRRREGAVRWWFRRIARSFGVRIEVHGAKVLREYADAERGALVASNHISWLDIVAVNAVQPMRAQAKKEVATWPIIGKLAGAARTVYLDRENLRSLPSAVDELMKAMRGGSLVNVSPEGTTWCGLASGRFRPAMFQAAIDADVPVIPFVLRYRLADGRDTTAPAFIGDETLVTSLRRTARTRGLVMEVHVLDPIEPSKAANRKELAEMTQTAVRDTLNRTQTLPEFEHPKLAVA</sequence>
<evidence type="ECO:0000256" key="6">
    <source>
        <dbReference type="SAM" id="MobiDB-lite"/>
    </source>
</evidence>
<keyword evidence="5 9" id="KW-0012">Acyltransferase</keyword>
<evidence type="ECO:0000313" key="9">
    <source>
        <dbReference type="EMBL" id="ALG13199.1"/>
    </source>
</evidence>
<name>A0A0N7F544_9PSEU</name>
<dbReference type="InterPro" id="IPR002123">
    <property type="entry name" value="Plipid/glycerol_acylTrfase"/>
</dbReference>
<reference evidence="9 10" key="1">
    <citation type="submission" date="2015-07" db="EMBL/GenBank/DDBJ databases">
        <title>Genome sequencing of Kibdelosporangium phytohabitans.</title>
        <authorList>
            <person name="Qin S."/>
            <person name="Xing K."/>
        </authorList>
    </citation>
    <scope>NUCLEOTIDE SEQUENCE [LARGE SCALE GENOMIC DNA]</scope>
    <source>
        <strain evidence="9 10">KLBMP1111</strain>
    </source>
</reference>
<keyword evidence="10" id="KW-1185">Reference proteome</keyword>
<dbReference type="SMART" id="SM00563">
    <property type="entry name" value="PlsC"/>
    <property type="match status" value="1"/>
</dbReference>
<keyword evidence="2" id="KW-0444">Lipid biosynthesis</keyword>